<dbReference type="SMART" id="SM00332">
    <property type="entry name" value="PP2Cc"/>
    <property type="match status" value="1"/>
</dbReference>
<dbReference type="Pfam" id="PF00481">
    <property type="entry name" value="PP2C"/>
    <property type="match status" value="1"/>
</dbReference>
<dbReference type="EMBL" id="HBKR01017459">
    <property type="protein sequence ID" value="CAE2305876.1"/>
    <property type="molecule type" value="Transcribed_RNA"/>
</dbReference>
<sequence length="331" mass="36537">MEGEEEGGKQCFVRFYDIAADMNKGGMERGKKGTLKKVGRRMIKEYYMEDMHTVQYPFLPSSASSCSLSQFYEMGLFVVVDGHGGRDAAMAAADLFPAVAQEILEKVEGEGEEGEGLLAMDALFEEVERRLKCESDSGQSSKGFSANQFDCEGCTATAVFIYQNKKSGKRYLQVANVGDSTAFLCRKEKSIPLSVDHSAAHPEEIERLKNDFGVIVEEGNKRLPGVELAVSRALGDFFAKSEEVKSGLIAIPYVHPVVEIVENDAFVIVASDGLWDIYTGQEVADMTLEKMKTRPQKMNVEEEDNIARMLITKAMQADHCHDNITAILVGL</sequence>
<protein>
    <recommendedName>
        <fullName evidence="1">PPM-type phosphatase domain-containing protein</fullName>
    </recommendedName>
</protein>
<accession>A0A7S4NT40</accession>
<organism evidence="2">
    <name type="scientific">Paramoeba aestuarina</name>
    <dbReference type="NCBI Taxonomy" id="180227"/>
    <lineage>
        <taxon>Eukaryota</taxon>
        <taxon>Amoebozoa</taxon>
        <taxon>Discosea</taxon>
        <taxon>Flabellinia</taxon>
        <taxon>Dactylopodida</taxon>
        <taxon>Paramoebidae</taxon>
        <taxon>Paramoeba</taxon>
    </lineage>
</organism>
<gene>
    <name evidence="2" type="ORF">NAES01612_LOCUS11537</name>
</gene>
<dbReference type="PANTHER" id="PTHR13832:SF643">
    <property type="entry name" value="PROTEIN PHOSPHATASE 2C-RELATED"/>
    <property type="match status" value="1"/>
</dbReference>
<dbReference type="CDD" id="cd00143">
    <property type="entry name" value="PP2Cc"/>
    <property type="match status" value="1"/>
</dbReference>
<proteinExistence type="predicted"/>
<dbReference type="InterPro" id="IPR015655">
    <property type="entry name" value="PP2C"/>
</dbReference>
<dbReference type="InterPro" id="IPR001932">
    <property type="entry name" value="PPM-type_phosphatase-like_dom"/>
</dbReference>
<dbReference type="GO" id="GO:0004722">
    <property type="term" value="F:protein serine/threonine phosphatase activity"/>
    <property type="evidence" value="ECO:0007669"/>
    <property type="project" value="InterPro"/>
</dbReference>
<dbReference type="AlphaFoldDB" id="A0A7S4NT40"/>
<dbReference type="SUPFAM" id="SSF81606">
    <property type="entry name" value="PP2C-like"/>
    <property type="match status" value="1"/>
</dbReference>
<feature type="domain" description="PPM-type phosphatase" evidence="1">
    <location>
        <begin position="62"/>
        <end position="331"/>
    </location>
</feature>
<dbReference type="PANTHER" id="PTHR13832">
    <property type="entry name" value="PROTEIN PHOSPHATASE 2C"/>
    <property type="match status" value="1"/>
</dbReference>
<dbReference type="InterPro" id="IPR036457">
    <property type="entry name" value="PPM-type-like_dom_sf"/>
</dbReference>
<evidence type="ECO:0000313" key="2">
    <source>
        <dbReference type="EMBL" id="CAE2305876.1"/>
    </source>
</evidence>
<evidence type="ECO:0000259" key="1">
    <source>
        <dbReference type="PROSITE" id="PS51746"/>
    </source>
</evidence>
<reference evidence="2" key="1">
    <citation type="submission" date="2021-01" db="EMBL/GenBank/DDBJ databases">
        <authorList>
            <person name="Corre E."/>
            <person name="Pelletier E."/>
            <person name="Niang G."/>
            <person name="Scheremetjew M."/>
            <person name="Finn R."/>
            <person name="Kale V."/>
            <person name="Holt S."/>
            <person name="Cochrane G."/>
            <person name="Meng A."/>
            <person name="Brown T."/>
            <person name="Cohen L."/>
        </authorList>
    </citation>
    <scope>NUCLEOTIDE SEQUENCE</scope>
    <source>
        <strain evidence="2">SoJaBio B1-5/56/2</strain>
    </source>
</reference>
<name>A0A7S4NT40_9EUKA</name>
<dbReference type="PROSITE" id="PS51746">
    <property type="entry name" value="PPM_2"/>
    <property type="match status" value="1"/>
</dbReference>
<dbReference type="Gene3D" id="3.60.40.10">
    <property type="entry name" value="PPM-type phosphatase domain"/>
    <property type="match status" value="1"/>
</dbReference>